<keyword evidence="2 3" id="KW-0808">Transferase</keyword>
<dbReference type="Proteomes" id="UP000237819">
    <property type="component" value="Unassembled WGS sequence"/>
</dbReference>
<dbReference type="EMBL" id="PUHZ01000012">
    <property type="protein sequence ID" value="PQO45977.1"/>
    <property type="molecule type" value="Genomic_DNA"/>
</dbReference>
<dbReference type="PANTHER" id="PTHR34136">
    <property type="match status" value="1"/>
</dbReference>
<comment type="caution">
    <text evidence="3">The sequence shown here is derived from an EMBL/GenBank/DDBJ whole genome shotgun (WGS) entry which is preliminary data.</text>
</comment>
<keyword evidence="1" id="KW-0328">Glycosyltransferase</keyword>
<dbReference type="OrthoDB" id="9771846at2"/>
<reference evidence="3 4" key="1">
    <citation type="submission" date="2018-02" db="EMBL/GenBank/DDBJ databases">
        <title>Comparative genomes isolates from brazilian mangrove.</title>
        <authorList>
            <person name="Araujo J.E."/>
            <person name="Taketani R.G."/>
            <person name="Silva M.C.P."/>
            <person name="Loureco M.V."/>
            <person name="Andreote F.D."/>
        </authorList>
    </citation>
    <scope>NUCLEOTIDE SEQUENCE [LARGE SCALE GENOMIC DNA]</scope>
    <source>
        <strain evidence="3 4">Nap-Phe MGV</strain>
    </source>
</reference>
<evidence type="ECO:0000256" key="1">
    <source>
        <dbReference type="ARBA" id="ARBA00022676"/>
    </source>
</evidence>
<proteinExistence type="predicted"/>
<evidence type="ECO:0000256" key="2">
    <source>
        <dbReference type="ARBA" id="ARBA00022679"/>
    </source>
</evidence>
<accession>A0A2S8GNH2</accession>
<organism evidence="3 4">
    <name type="scientific">Blastopirellula marina</name>
    <dbReference type="NCBI Taxonomy" id="124"/>
    <lineage>
        <taxon>Bacteria</taxon>
        <taxon>Pseudomonadati</taxon>
        <taxon>Planctomycetota</taxon>
        <taxon>Planctomycetia</taxon>
        <taxon>Pirellulales</taxon>
        <taxon>Pirellulaceae</taxon>
        <taxon>Blastopirellula</taxon>
    </lineage>
</organism>
<protein>
    <submittedName>
        <fullName evidence="3">Glycosyltransferase</fullName>
    </submittedName>
</protein>
<sequence length="287" mass="31680">MASHSLEVAETPNSTSNFQQFVDAVSIFGVSIHRVTMRQAVAKCMEWIDSPLGSTCRYVVTPNVNHVVLLRKHQGLRAAYQQASLVVADGWPLVTTSQLAGDPLPERVAGSDLIPQIFSAGEKRGGVRAFLLGAESGVAAEATKRVMANWPSTNVVGNYSPPLGFEHCDQENQRIVEMVNRAQPDLLVVGLGAPKQETWLHNHFRQLEAKVAVAAGGTIDFLAGKQKRAPRWVQQMRLEWLFRLATDPRRLAGRYARDAMIFPSLAATEILRTRLHASRSANRLPRN</sequence>
<dbReference type="Pfam" id="PF03808">
    <property type="entry name" value="Glyco_tran_WecG"/>
    <property type="match status" value="1"/>
</dbReference>
<dbReference type="GO" id="GO:0016758">
    <property type="term" value="F:hexosyltransferase activity"/>
    <property type="evidence" value="ECO:0007669"/>
    <property type="project" value="TreeGrafter"/>
</dbReference>
<dbReference type="AlphaFoldDB" id="A0A2S8GNH2"/>
<dbReference type="CDD" id="cd06533">
    <property type="entry name" value="Glyco_transf_WecG_TagA"/>
    <property type="match status" value="1"/>
</dbReference>
<dbReference type="InterPro" id="IPR004629">
    <property type="entry name" value="WecG_TagA_CpsF"/>
</dbReference>
<dbReference type="NCBIfam" id="TIGR00696">
    <property type="entry name" value="wecG_tagA_cpsF"/>
    <property type="match status" value="1"/>
</dbReference>
<name>A0A2S8GNH2_9BACT</name>
<evidence type="ECO:0000313" key="4">
    <source>
        <dbReference type="Proteomes" id="UP000237819"/>
    </source>
</evidence>
<evidence type="ECO:0000313" key="3">
    <source>
        <dbReference type="EMBL" id="PQO45977.1"/>
    </source>
</evidence>
<dbReference type="PANTHER" id="PTHR34136:SF1">
    <property type="entry name" value="UDP-N-ACETYL-D-MANNOSAMINURONIC ACID TRANSFERASE"/>
    <property type="match status" value="1"/>
</dbReference>
<gene>
    <name evidence="3" type="ORF">C5Y93_12050</name>
</gene>